<feature type="domain" description="Knr4/Smi1-like" evidence="1">
    <location>
        <begin position="2"/>
        <end position="52"/>
    </location>
</feature>
<gene>
    <name evidence="2" type="ORF">ACFSCX_23995</name>
</gene>
<organism evidence="2 3">
    <name type="scientific">Bacillus salitolerans</name>
    <dbReference type="NCBI Taxonomy" id="1437434"/>
    <lineage>
        <taxon>Bacteria</taxon>
        <taxon>Bacillati</taxon>
        <taxon>Bacillota</taxon>
        <taxon>Bacilli</taxon>
        <taxon>Bacillales</taxon>
        <taxon>Bacillaceae</taxon>
        <taxon>Bacillus</taxon>
    </lineage>
</organism>
<dbReference type="InterPro" id="IPR037883">
    <property type="entry name" value="Knr4/Smi1-like_sf"/>
</dbReference>
<reference evidence="3" key="1">
    <citation type="journal article" date="2019" name="Int. J. Syst. Evol. Microbiol.">
        <title>The Global Catalogue of Microorganisms (GCM) 10K type strain sequencing project: providing services to taxonomists for standard genome sequencing and annotation.</title>
        <authorList>
            <consortium name="The Broad Institute Genomics Platform"/>
            <consortium name="The Broad Institute Genome Sequencing Center for Infectious Disease"/>
            <person name="Wu L."/>
            <person name="Ma J."/>
        </authorList>
    </citation>
    <scope>NUCLEOTIDE SEQUENCE [LARGE SCALE GENOMIC DNA]</scope>
    <source>
        <strain evidence="3">CCUG 49339</strain>
    </source>
</reference>
<keyword evidence="3" id="KW-1185">Reference proteome</keyword>
<dbReference type="EMBL" id="JBHUEM010000055">
    <property type="protein sequence ID" value="MFD1739548.1"/>
    <property type="molecule type" value="Genomic_DNA"/>
</dbReference>
<dbReference type="SUPFAM" id="SSF160631">
    <property type="entry name" value="SMI1/KNR4-like"/>
    <property type="match status" value="1"/>
</dbReference>
<dbReference type="Pfam" id="PF09346">
    <property type="entry name" value="SMI1_KNR4"/>
    <property type="match status" value="1"/>
</dbReference>
<dbReference type="InterPro" id="IPR018958">
    <property type="entry name" value="Knr4/Smi1-like_dom"/>
</dbReference>
<evidence type="ECO:0000313" key="2">
    <source>
        <dbReference type="EMBL" id="MFD1739548.1"/>
    </source>
</evidence>
<evidence type="ECO:0000259" key="1">
    <source>
        <dbReference type="Pfam" id="PF09346"/>
    </source>
</evidence>
<dbReference type="Gene3D" id="3.40.1580.10">
    <property type="entry name" value="SMI1/KNR4-like"/>
    <property type="match status" value="1"/>
</dbReference>
<comment type="caution">
    <text evidence="2">The sequence shown here is derived from an EMBL/GenBank/DDBJ whole genome shotgun (WGS) entry which is preliminary data.</text>
</comment>
<proteinExistence type="predicted"/>
<accession>A0ABW4LWT1</accession>
<name>A0ABW4LWT1_9BACI</name>
<sequence>MIPIARVAGDNQLCLDLRTTGSAPNLFWDYEIEYIEKGSLSFVADSLLDFLNSLFVSEE</sequence>
<evidence type="ECO:0000313" key="3">
    <source>
        <dbReference type="Proteomes" id="UP001597214"/>
    </source>
</evidence>
<dbReference type="Proteomes" id="UP001597214">
    <property type="component" value="Unassembled WGS sequence"/>
</dbReference>
<protein>
    <submittedName>
        <fullName evidence="2">SMI1/KNR4 family protein</fullName>
    </submittedName>
</protein>
<dbReference type="RefSeq" id="WP_377930787.1">
    <property type="nucleotide sequence ID" value="NZ_JBHUEM010000055.1"/>
</dbReference>